<feature type="compositionally biased region" description="Pro residues" evidence="4">
    <location>
        <begin position="685"/>
        <end position="697"/>
    </location>
</feature>
<keyword evidence="6" id="KW-1185">Reference proteome</keyword>
<evidence type="ECO:0000256" key="1">
    <source>
        <dbReference type="ARBA" id="ARBA00022722"/>
    </source>
</evidence>
<evidence type="ECO:0000259" key="5">
    <source>
        <dbReference type="SMART" id="SM00474"/>
    </source>
</evidence>
<feature type="region of interest" description="Disordered" evidence="4">
    <location>
        <begin position="606"/>
        <end position="648"/>
    </location>
</feature>
<dbReference type="InterPro" id="IPR052408">
    <property type="entry name" value="Exonuclease_MUT-7-like"/>
</dbReference>
<protein>
    <submittedName>
        <fullName evidence="7">Exonuclease mut-7 homolog</fullName>
    </submittedName>
</protein>
<keyword evidence="3 7" id="KW-0269">Exonuclease</keyword>
<reference evidence="7" key="1">
    <citation type="submission" date="2025-08" db="UniProtKB">
        <authorList>
            <consortium name="RefSeq"/>
        </authorList>
    </citation>
    <scope>IDENTIFICATION</scope>
</reference>
<dbReference type="GO" id="GO:0004527">
    <property type="term" value="F:exonuclease activity"/>
    <property type="evidence" value="ECO:0007669"/>
    <property type="project" value="UniProtKB-KW"/>
</dbReference>
<sequence length="944" mass="109659">MAQAMVSITNESTHHMASCQENSDEDLFFKTIDEATKIWLKTLYHMWKLWKKSTAINKILFDYFDTAPNPYLSTLRILVNIPDFKQAKAGSTLSFTVIEEFSKWLVLQKDNYKECLVPDMKIAAFKLLNLHKNIQFVKMVSNIYEFIEHKELFLEMIQSMIDKKKYKEAAQYITMLKLQSCYDDPEVLLLPLILQNKLVIVEDFLFEYPNIQKILISYLDNLVALGKDMGNKLDQYIQENDIPDFKVETIQMRPLTKLISRFVKLYNIPPELCPNLNRRQNKGALQFLIHKRFDDKSLNTESWREMIKEAVGNDKELQLECVKLLSWLGETKESFYWAKTFNIPKVKWSWDICLHADNHPDDINAGASTSKEENCEDSSAQYHTLKLPRDAIKLIDNPRKFEEFLNNGLSGINIVGIDSEWKPTFGIKKTQLALIQIATKTNAYIIDVISIGSELDQLWTEFNLLLFENKHILKLGFGIANDILMIRSCLPAISSKLNGQGYIDILFLWRKLVSKYKFEFPHKGDTNFTNESLSKLVEICLGAKLDKSDQFSNWEQRPLRESQIKYAALDAYCLLEIYETLANKCIIEDIPFHDICTELQHIPNTNSKKSPTKCPKKSPNKLKLESAPLPSKKENSQNEGNLKQSKKVQRKYYRVPIRKNFNLQESKEKQLSLVYSQDQSLVYTPPTPTPPPPPPPNQSIVNPQNHPIAAHKWRVVCDTMLGGLATKLRMCGCDCLYLFDKGGERTAKLAVEDNRILLTQRRKQYLPLTYCYKVISTKPNEQLREVLNHFSVIVTQRDIFSRCLICNSDEFVEVPRASFEKLVESYMKIIKQQNNHCVKFDGVLPGNKKQIHHDTNKIDKVSSSNDKYRKQNRERRWILSRNTINMETCTTVYNIPVQFNKVPFQTPRSIQLFYICEHCGNIYWNGTQSERKLNSTFKDLIIKE</sequence>
<dbReference type="Pfam" id="PF01612">
    <property type="entry name" value="DNA_pol_A_exo1"/>
    <property type="match status" value="1"/>
</dbReference>
<evidence type="ECO:0000313" key="6">
    <source>
        <dbReference type="Proteomes" id="UP000694924"/>
    </source>
</evidence>
<dbReference type="SMART" id="SM00474">
    <property type="entry name" value="35EXOc"/>
    <property type="match status" value="1"/>
</dbReference>
<evidence type="ECO:0000256" key="4">
    <source>
        <dbReference type="SAM" id="MobiDB-lite"/>
    </source>
</evidence>
<dbReference type="PANTHER" id="PTHR47765">
    <property type="entry name" value="3'-5' EXONUCLEASE DOMAIN-CONTAINING PROTEIN"/>
    <property type="match status" value="1"/>
</dbReference>
<dbReference type="InterPro" id="IPR036397">
    <property type="entry name" value="RNaseH_sf"/>
</dbReference>
<keyword evidence="2" id="KW-0378">Hydrolase</keyword>
<evidence type="ECO:0000256" key="3">
    <source>
        <dbReference type="ARBA" id="ARBA00022839"/>
    </source>
</evidence>
<organism evidence="6 7">
    <name type="scientific">Polistes dominula</name>
    <name type="common">European paper wasp</name>
    <name type="synonym">Vespa dominula</name>
    <dbReference type="NCBI Taxonomy" id="743375"/>
    <lineage>
        <taxon>Eukaryota</taxon>
        <taxon>Metazoa</taxon>
        <taxon>Ecdysozoa</taxon>
        <taxon>Arthropoda</taxon>
        <taxon>Hexapoda</taxon>
        <taxon>Insecta</taxon>
        <taxon>Pterygota</taxon>
        <taxon>Neoptera</taxon>
        <taxon>Endopterygota</taxon>
        <taxon>Hymenoptera</taxon>
        <taxon>Apocrita</taxon>
        <taxon>Aculeata</taxon>
        <taxon>Vespoidea</taxon>
        <taxon>Vespidae</taxon>
        <taxon>Polistinae</taxon>
        <taxon>Polistini</taxon>
        <taxon>Polistes</taxon>
    </lineage>
</organism>
<dbReference type="InterPro" id="IPR037432">
    <property type="entry name" value="Mut-7_DEDDy_dom"/>
</dbReference>
<dbReference type="RefSeq" id="XP_015189286.1">
    <property type="nucleotide sequence ID" value="XM_015333800.1"/>
</dbReference>
<dbReference type="InterPro" id="IPR002562">
    <property type="entry name" value="3'-5'_exonuclease_dom"/>
</dbReference>
<name>A0ABM1J9Z8_POLDO</name>
<keyword evidence="1" id="KW-0540">Nuclease</keyword>
<dbReference type="GeneID" id="107073240"/>
<evidence type="ECO:0000256" key="2">
    <source>
        <dbReference type="ARBA" id="ARBA00022801"/>
    </source>
</evidence>
<evidence type="ECO:0000313" key="7">
    <source>
        <dbReference type="RefSeq" id="XP_015189286.1"/>
    </source>
</evidence>
<dbReference type="PANTHER" id="PTHR47765:SF2">
    <property type="entry name" value="EXONUCLEASE MUT-7 HOMOLOG"/>
    <property type="match status" value="1"/>
</dbReference>
<feature type="compositionally biased region" description="Basic residues" evidence="4">
    <location>
        <begin position="610"/>
        <end position="620"/>
    </location>
</feature>
<gene>
    <name evidence="7" type="primary">LOC107073240</name>
</gene>
<feature type="region of interest" description="Disordered" evidence="4">
    <location>
        <begin position="682"/>
        <end position="701"/>
    </location>
</feature>
<proteinExistence type="predicted"/>
<dbReference type="Gene3D" id="3.30.420.10">
    <property type="entry name" value="Ribonuclease H-like superfamily/Ribonuclease H"/>
    <property type="match status" value="1"/>
</dbReference>
<feature type="domain" description="3'-5' exonuclease" evidence="5">
    <location>
        <begin position="392"/>
        <end position="586"/>
    </location>
</feature>
<accession>A0ABM1J9Z8</accession>
<dbReference type="Proteomes" id="UP000694924">
    <property type="component" value="Unplaced"/>
</dbReference>
<dbReference type="Pfam" id="PF01927">
    <property type="entry name" value="Mut7-C"/>
    <property type="match status" value="1"/>
</dbReference>
<dbReference type="InterPro" id="IPR012337">
    <property type="entry name" value="RNaseH-like_sf"/>
</dbReference>
<dbReference type="InterPro" id="IPR002782">
    <property type="entry name" value="Mut7-C_RNAse_dom"/>
</dbReference>
<dbReference type="SUPFAM" id="SSF53098">
    <property type="entry name" value="Ribonuclease H-like"/>
    <property type="match status" value="1"/>
</dbReference>
<dbReference type="CDD" id="cd06146">
    <property type="entry name" value="mut-7_like_exo"/>
    <property type="match status" value="1"/>
</dbReference>